<dbReference type="EMBL" id="JAQQAL010000024">
    <property type="protein sequence ID" value="MDC7227401.1"/>
    <property type="molecule type" value="Genomic_DNA"/>
</dbReference>
<evidence type="ECO:0000313" key="2">
    <source>
        <dbReference type="EMBL" id="MDC7227401.1"/>
    </source>
</evidence>
<dbReference type="Pfam" id="PF03415">
    <property type="entry name" value="Peptidase_C11"/>
    <property type="match status" value="1"/>
</dbReference>
<feature type="chain" id="PRO_5042607160" evidence="1">
    <location>
        <begin position="29"/>
        <end position="498"/>
    </location>
</feature>
<evidence type="ECO:0000256" key="1">
    <source>
        <dbReference type="SAM" id="SignalP"/>
    </source>
</evidence>
<evidence type="ECO:0000313" key="3">
    <source>
        <dbReference type="Proteomes" id="UP001221217"/>
    </source>
</evidence>
<keyword evidence="1" id="KW-0732">Signal</keyword>
<dbReference type="PROSITE" id="PS51257">
    <property type="entry name" value="PROKAR_LIPOPROTEIN"/>
    <property type="match status" value="1"/>
</dbReference>
<name>A0AAJ1ML25_9SPIO</name>
<reference evidence="2 3" key="1">
    <citation type="submission" date="2022-12" db="EMBL/GenBank/DDBJ databases">
        <title>Metagenome assembled genome from gulf of manar.</title>
        <authorList>
            <person name="Kohli P."/>
            <person name="Pk S."/>
            <person name="Venkata Ramana C."/>
            <person name="Sasikala C."/>
        </authorList>
    </citation>
    <scope>NUCLEOTIDE SEQUENCE [LARGE SCALE GENOMIC DNA]</scope>
    <source>
        <strain evidence="2">JB008</strain>
    </source>
</reference>
<dbReference type="PANTHER" id="PTHR37835:SF1">
    <property type="entry name" value="ALPHA-CLOSTRIPAIN"/>
    <property type="match status" value="1"/>
</dbReference>
<proteinExistence type="predicted"/>
<gene>
    <name evidence="2" type="ORF">PQJ61_11620</name>
</gene>
<comment type="caution">
    <text evidence="2">The sequence shown here is derived from an EMBL/GenBank/DDBJ whole genome shotgun (WGS) entry which is preliminary data.</text>
</comment>
<sequence length="498" mass="54747">MTKQLKLFAAFILIPLLGLLGLTSCKDADDGISEWTVMVYMAGDNSLSSYVYLDLDEIEQGLYNAVEAGNYSVTGDIKVLVLTDKSDGDDSILFLASPDNDGSEIASTVIEDGIYGRDSEFNMADPDTLQAFIEYGIANYPSTYTSLILWNHGGGVKGTDNSGSINKEILGDSDDSGDEVYMYLNEVQTAVSAAMADEKLDIIGMDACLMGEVETAYEMSSIADYFVASMASEWGSGWDYEEIFSDFDAGVPEPKELAVTFVNQYYDSTNDAGTGYPNTMTAVDTSMLADLKAEIDALAELIYVYDSGTTAQDEFQALRDESAYYYTLVDENNPYYELYILYYPYYDLYDFCTNIAASGVFDSEIQSQAGTVLSALDNAVIAAYGDSGSSDASSSAPLNLDYYDTDDDSAVRGLSIFIPHGDMEIEISEDEFISHYAYYDGWYIEDLVYDSSGDELGGLDFCTYDDDGVVETWRELLEAWYDNYPDEGDGDGYTVGNY</sequence>
<feature type="signal peptide" evidence="1">
    <location>
        <begin position="1"/>
        <end position="28"/>
    </location>
</feature>
<dbReference type="PANTHER" id="PTHR37835">
    <property type="entry name" value="ALPHA-CLOSTRIPAIN"/>
    <property type="match status" value="1"/>
</dbReference>
<dbReference type="AlphaFoldDB" id="A0AAJ1ML25"/>
<dbReference type="Proteomes" id="UP001221217">
    <property type="component" value="Unassembled WGS sequence"/>
</dbReference>
<organism evidence="2 3">
    <name type="scientific">Candidatus Thalassospirochaeta sargassi</name>
    <dbReference type="NCBI Taxonomy" id="3119039"/>
    <lineage>
        <taxon>Bacteria</taxon>
        <taxon>Pseudomonadati</taxon>
        <taxon>Spirochaetota</taxon>
        <taxon>Spirochaetia</taxon>
        <taxon>Spirochaetales</taxon>
        <taxon>Spirochaetaceae</taxon>
        <taxon>Candidatus Thalassospirochaeta</taxon>
    </lineage>
</organism>
<accession>A0AAJ1ML25</accession>
<dbReference type="Gene3D" id="3.40.50.11970">
    <property type="match status" value="1"/>
</dbReference>
<protein>
    <submittedName>
        <fullName evidence="2">Clostripain-related cysteine peptidase</fullName>
    </submittedName>
</protein>
<dbReference type="InterPro" id="IPR005077">
    <property type="entry name" value="Peptidase_C11"/>
</dbReference>